<keyword evidence="2" id="KW-1185">Reference proteome</keyword>
<protein>
    <recommendedName>
        <fullName evidence="3">Lipoprotein</fullName>
    </recommendedName>
</protein>
<dbReference type="AlphaFoldDB" id="A0A6P0UM84"/>
<dbReference type="PROSITE" id="PS51257">
    <property type="entry name" value="PROKAR_LIPOPROTEIN"/>
    <property type="match status" value="1"/>
</dbReference>
<accession>A0A6P0UM84</accession>
<evidence type="ECO:0000313" key="2">
    <source>
        <dbReference type="Proteomes" id="UP000468581"/>
    </source>
</evidence>
<dbReference type="RefSeq" id="WP_163605982.1">
    <property type="nucleotide sequence ID" value="NZ_JAABOO010000001.1"/>
</dbReference>
<sequence>MWKKVIIISSLVFISGCKTISVQHQKQQLAVSVPELGSVGMEEGNLLHNNFQQVGMPELPQKIRIQAKKIPFDKNSYKAYVKYLEETGKESPLKFSDSLPQKPTYLHLSVMDRIGVKEALNQPKNKALLSYLENDKAYKIVSEITTVVKPELLQSFSEAEEVYLVQKGISKLGLELLKDGKVFKEVNFSALSPFAYQLSSFCWGENYKHQTVIKAIVDGNPCPKNTYKKAHKIEKKKDVFRFR</sequence>
<dbReference type="EMBL" id="JAABOO010000001">
    <property type="protein sequence ID" value="NER12978.1"/>
    <property type="molecule type" value="Genomic_DNA"/>
</dbReference>
<proteinExistence type="predicted"/>
<name>A0A6P0UM84_9FLAO</name>
<organism evidence="1 2">
    <name type="scientific">Leptobacterium flavescens</name>
    <dbReference type="NCBI Taxonomy" id="472055"/>
    <lineage>
        <taxon>Bacteria</taxon>
        <taxon>Pseudomonadati</taxon>
        <taxon>Bacteroidota</taxon>
        <taxon>Flavobacteriia</taxon>
        <taxon>Flavobacteriales</taxon>
        <taxon>Flavobacteriaceae</taxon>
        <taxon>Leptobacterium</taxon>
    </lineage>
</organism>
<comment type="caution">
    <text evidence="1">The sequence shown here is derived from an EMBL/GenBank/DDBJ whole genome shotgun (WGS) entry which is preliminary data.</text>
</comment>
<dbReference type="Proteomes" id="UP000468581">
    <property type="component" value="Unassembled WGS sequence"/>
</dbReference>
<gene>
    <name evidence="1" type="ORF">GWK08_05975</name>
</gene>
<evidence type="ECO:0008006" key="3">
    <source>
        <dbReference type="Google" id="ProtNLM"/>
    </source>
</evidence>
<evidence type="ECO:0000313" key="1">
    <source>
        <dbReference type="EMBL" id="NER12978.1"/>
    </source>
</evidence>
<reference evidence="1 2" key="1">
    <citation type="submission" date="2020-01" db="EMBL/GenBank/DDBJ databases">
        <title>Leptobacterium flavescens.</title>
        <authorList>
            <person name="Wang G."/>
        </authorList>
    </citation>
    <scope>NUCLEOTIDE SEQUENCE [LARGE SCALE GENOMIC DNA]</scope>
    <source>
        <strain evidence="1 2">KCTC 22160</strain>
    </source>
</reference>